<proteinExistence type="predicted"/>
<dbReference type="Proteomes" id="UP001461498">
    <property type="component" value="Unassembled WGS sequence"/>
</dbReference>
<gene>
    <name evidence="2" type="ORF">O3M35_007071</name>
</gene>
<name>A0AAW1DF60_9HEMI</name>
<dbReference type="EMBL" id="JAPXFL010000004">
    <property type="protein sequence ID" value="KAK9507159.1"/>
    <property type="molecule type" value="Genomic_DNA"/>
</dbReference>
<evidence type="ECO:0000256" key="1">
    <source>
        <dbReference type="SAM" id="MobiDB-lite"/>
    </source>
</evidence>
<dbReference type="AlphaFoldDB" id="A0AAW1DF60"/>
<keyword evidence="3" id="KW-1185">Reference proteome</keyword>
<protein>
    <submittedName>
        <fullName evidence="2">Uncharacterized protein</fullName>
    </submittedName>
</protein>
<feature type="compositionally biased region" description="Basic and acidic residues" evidence="1">
    <location>
        <begin position="58"/>
        <end position="74"/>
    </location>
</feature>
<evidence type="ECO:0000313" key="3">
    <source>
        <dbReference type="Proteomes" id="UP001461498"/>
    </source>
</evidence>
<sequence length="137" mass="16307">MRRSRYFLVPAPSEEAEKKERPSYIFPESQEKEDNTQAASGQAEPAKESEKDEEEDESHTQDLDEEERKKEDLEDWKLVTHRKKRLRKVPDRKAVEKKKERKEQRQLGVSDLVAIVLFSHRMDFKVVSYRGKQAQKY</sequence>
<reference evidence="2 3" key="1">
    <citation type="submission" date="2022-12" db="EMBL/GenBank/DDBJ databases">
        <title>Chromosome-level genome assembly of true bugs.</title>
        <authorList>
            <person name="Ma L."/>
            <person name="Li H."/>
        </authorList>
    </citation>
    <scope>NUCLEOTIDE SEQUENCE [LARGE SCALE GENOMIC DNA]</scope>
    <source>
        <strain evidence="2">Lab_2022b</strain>
    </source>
</reference>
<comment type="caution">
    <text evidence="2">The sequence shown here is derived from an EMBL/GenBank/DDBJ whole genome shotgun (WGS) entry which is preliminary data.</text>
</comment>
<feature type="region of interest" description="Disordered" evidence="1">
    <location>
        <begin position="1"/>
        <end position="74"/>
    </location>
</feature>
<accession>A0AAW1DF60</accession>
<evidence type="ECO:0000313" key="2">
    <source>
        <dbReference type="EMBL" id="KAK9507159.1"/>
    </source>
</evidence>
<organism evidence="2 3">
    <name type="scientific">Rhynocoris fuscipes</name>
    <dbReference type="NCBI Taxonomy" id="488301"/>
    <lineage>
        <taxon>Eukaryota</taxon>
        <taxon>Metazoa</taxon>
        <taxon>Ecdysozoa</taxon>
        <taxon>Arthropoda</taxon>
        <taxon>Hexapoda</taxon>
        <taxon>Insecta</taxon>
        <taxon>Pterygota</taxon>
        <taxon>Neoptera</taxon>
        <taxon>Paraneoptera</taxon>
        <taxon>Hemiptera</taxon>
        <taxon>Heteroptera</taxon>
        <taxon>Panheteroptera</taxon>
        <taxon>Cimicomorpha</taxon>
        <taxon>Reduviidae</taxon>
        <taxon>Harpactorinae</taxon>
        <taxon>Harpactorini</taxon>
        <taxon>Rhynocoris</taxon>
    </lineage>
</organism>